<feature type="transmembrane region" description="Helical" evidence="1">
    <location>
        <begin position="194"/>
        <end position="212"/>
    </location>
</feature>
<dbReference type="InterPro" id="IPR036388">
    <property type="entry name" value="WH-like_DNA-bd_sf"/>
</dbReference>
<dbReference type="SUPFAM" id="SSF88659">
    <property type="entry name" value="Sigma3 and sigma4 domains of RNA polymerase sigma factors"/>
    <property type="match status" value="1"/>
</dbReference>
<keyword evidence="1" id="KW-1133">Transmembrane helix</keyword>
<dbReference type="Proteomes" id="UP000780875">
    <property type="component" value="Unassembled WGS sequence"/>
</dbReference>
<dbReference type="Gene3D" id="1.10.10.10">
    <property type="entry name" value="Winged helix-like DNA-binding domain superfamily/Winged helix DNA-binding domain"/>
    <property type="match status" value="1"/>
</dbReference>
<evidence type="ECO:0000313" key="2">
    <source>
        <dbReference type="EMBL" id="MBZ5740355.1"/>
    </source>
</evidence>
<dbReference type="RefSeq" id="WP_224124714.1">
    <property type="nucleotide sequence ID" value="NZ_JAIQZJ010000013.1"/>
</dbReference>
<sequence length="517" mass="54130">MTRDDTDFAAYLAARWPVLVRTLVLLGQPQPVAEDRVRGGFVRCYAAWRRLCSEDDLDTQVFTEVQHGLGHPDAAARPVSSGDPGSVLAALTTELVRIGPEAREVLVLARVTGFDEVQVAELLGISVAEVAGRGIRARAQLDLTGVAEAAGLESRSLTSDDAFRLAGEEIEVPAAPYDAIVAGAGEARRRRVRLVVGVIAAAAVGIGLITWLDTRPRHEDTDGGGLAAVPVTRTPNPVDLAWFADGVLHLQAASLELPHLTDLVDVAGGAVYADTGGVVAFVDADGHRRLLGHLDPGGSLVGSRASGLVAWVDSDAGLVAADVSSDTIASPPGAPPRGALPIAIDQDTVYYRLDGRTFGWKPSDQSIVSQPPLQLLDIAAATRAYQVGTRIDLVQPFFSVEYRRPGLGAELSNGGVYVVTRQPGGDFPLGAFRPLLYNVRSGSRVPTGLGPNEVALDAAFGNGSSVVYLVAEVDDLETAAGDGTYEPRGLLRTCSINGRCTDAAVVQLGGGEPLLAH</sequence>
<reference evidence="2 3" key="1">
    <citation type="submission" date="2021-09" db="EMBL/GenBank/DDBJ databases">
        <title>Whole genome sequence of Nocardioides sp. GBK3QG-3.</title>
        <authorList>
            <person name="Tuo L."/>
        </authorList>
    </citation>
    <scope>NUCLEOTIDE SEQUENCE [LARGE SCALE GENOMIC DNA]</scope>
    <source>
        <strain evidence="2 3">GBK3QG-3</strain>
    </source>
</reference>
<evidence type="ECO:0000313" key="3">
    <source>
        <dbReference type="Proteomes" id="UP000780875"/>
    </source>
</evidence>
<evidence type="ECO:0000256" key="1">
    <source>
        <dbReference type="SAM" id="Phobius"/>
    </source>
</evidence>
<comment type="caution">
    <text evidence="2">The sequence shown here is derived from an EMBL/GenBank/DDBJ whole genome shotgun (WGS) entry which is preliminary data.</text>
</comment>
<gene>
    <name evidence="2" type="ORF">K8U61_19430</name>
</gene>
<name>A0ABS7UHQ2_9ACTN</name>
<protein>
    <recommendedName>
        <fullName evidence="4">RNA polymerase sigma factor 70 region 4 type 2 domain-containing protein</fullName>
    </recommendedName>
</protein>
<proteinExistence type="predicted"/>
<keyword evidence="1" id="KW-0812">Transmembrane</keyword>
<keyword evidence="1" id="KW-0472">Membrane</keyword>
<dbReference type="EMBL" id="JAIQZJ010000013">
    <property type="protein sequence ID" value="MBZ5740355.1"/>
    <property type="molecule type" value="Genomic_DNA"/>
</dbReference>
<keyword evidence="3" id="KW-1185">Reference proteome</keyword>
<accession>A0ABS7UHQ2</accession>
<organism evidence="2 3">
    <name type="scientific">Nocardioides mangrovi</name>
    <dbReference type="NCBI Taxonomy" id="2874580"/>
    <lineage>
        <taxon>Bacteria</taxon>
        <taxon>Bacillati</taxon>
        <taxon>Actinomycetota</taxon>
        <taxon>Actinomycetes</taxon>
        <taxon>Propionibacteriales</taxon>
        <taxon>Nocardioidaceae</taxon>
        <taxon>Nocardioides</taxon>
    </lineage>
</organism>
<evidence type="ECO:0008006" key="4">
    <source>
        <dbReference type="Google" id="ProtNLM"/>
    </source>
</evidence>
<dbReference type="InterPro" id="IPR013324">
    <property type="entry name" value="RNA_pol_sigma_r3/r4-like"/>
</dbReference>